<dbReference type="AlphaFoldDB" id="A0A166V5R8"/>
<evidence type="ECO:0000256" key="1">
    <source>
        <dbReference type="ARBA" id="ARBA00022723"/>
    </source>
</evidence>
<gene>
    <name evidence="6" type="ORF">FIBSPDRAFT_695448</name>
</gene>
<dbReference type="PROSITE" id="PS50865">
    <property type="entry name" value="ZF_MYND_2"/>
    <property type="match status" value="1"/>
</dbReference>
<name>A0A166V5R8_9AGAM</name>
<dbReference type="GO" id="GO:0008270">
    <property type="term" value="F:zinc ion binding"/>
    <property type="evidence" value="ECO:0007669"/>
    <property type="project" value="UniProtKB-KW"/>
</dbReference>
<dbReference type="OrthoDB" id="2975457at2759"/>
<dbReference type="Proteomes" id="UP000076532">
    <property type="component" value="Unassembled WGS sequence"/>
</dbReference>
<feature type="non-terminal residue" evidence="6">
    <location>
        <position position="518"/>
    </location>
</feature>
<organism evidence="6 7">
    <name type="scientific">Athelia psychrophila</name>
    <dbReference type="NCBI Taxonomy" id="1759441"/>
    <lineage>
        <taxon>Eukaryota</taxon>
        <taxon>Fungi</taxon>
        <taxon>Dikarya</taxon>
        <taxon>Basidiomycota</taxon>
        <taxon>Agaricomycotina</taxon>
        <taxon>Agaricomycetes</taxon>
        <taxon>Agaricomycetidae</taxon>
        <taxon>Atheliales</taxon>
        <taxon>Atheliaceae</taxon>
        <taxon>Athelia</taxon>
    </lineage>
</organism>
<evidence type="ECO:0000259" key="5">
    <source>
        <dbReference type="PROSITE" id="PS50865"/>
    </source>
</evidence>
<keyword evidence="2 4" id="KW-0863">Zinc-finger</keyword>
<dbReference type="SUPFAM" id="SSF144232">
    <property type="entry name" value="HIT/MYND zinc finger-like"/>
    <property type="match status" value="1"/>
</dbReference>
<evidence type="ECO:0000313" key="7">
    <source>
        <dbReference type="Proteomes" id="UP000076532"/>
    </source>
</evidence>
<dbReference type="Gene3D" id="6.10.140.2220">
    <property type="match status" value="1"/>
</dbReference>
<feature type="non-terminal residue" evidence="6">
    <location>
        <position position="1"/>
    </location>
</feature>
<reference evidence="6 7" key="1">
    <citation type="journal article" date="2016" name="Mol. Biol. Evol.">
        <title>Comparative Genomics of Early-Diverging Mushroom-Forming Fungi Provides Insights into the Origins of Lignocellulose Decay Capabilities.</title>
        <authorList>
            <person name="Nagy L.G."/>
            <person name="Riley R."/>
            <person name="Tritt A."/>
            <person name="Adam C."/>
            <person name="Daum C."/>
            <person name="Floudas D."/>
            <person name="Sun H."/>
            <person name="Yadav J.S."/>
            <person name="Pangilinan J."/>
            <person name="Larsson K.H."/>
            <person name="Matsuura K."/>
            <person name="Barry K."/>
            <person name="Labutti K."/>
            <person name="Kuo R."/>
            <person name="Ohm R.A."/>
            <person name="Bhattacharya S.S."/>
            <person name="Shirouzu T."/>
            <person name="Yoshinaga Y."/>
            <person name="Martin F.M."/>
            <person name="Grigoriev I.V."/>
            <person name="Hibbett D.S."/>
        </authorList>
    </citation>
    <scope>NUCLEOTIDE SEQUENCE [LARGE SCALE GENOMIC DNA]</scope>
    <source>
        <strain evidence="6 7">CBS 109695</strain>
    </source>
</reference>
<evidence type="ECO:0000256" key="3">
    <source>
        <dbReference type="ARBA" id="ARBA00022833"/>
    </source>
</evidence>
<feature type="domain" description="MYND-type" evidence="5">
    <location>
        <begin position="264"/>
        <end position="310"/>
    </location>
</feature>
<accession>A0A166V5R8</accession>
<evidence type="ECO:0000256" key="4">
    <source>
        <dbReference type="PROSITE-ProRule" id="PRU00134"/>
    </source>
</evidence>
<dbReference type="EMBL" id="KV417486">
    <property type="protein sequence ID" value="KZP32375.1"/>
    <property type="molecule type" value="Genomic_DNA"/>
</dbReference>
<protein>
    <recommendedName>
        <fullName evidence="5">MYND-type domain-containing protein</fullName>
    </recommendedName>
</protein>
<keyword evidence="7" id="KW-1185">Reference proteome</keyword>
<evidence type="ECO:0000256" key="2">
    <source>
        <dbReference type="ARBA" id="ARBA00022771"/>
    </source>
</evidence>
<sequence length="518" mass="60106">DLPDVRTHTKQWIAETDKICKDRFNPLKPLPFDHDRGQTEDYFLGNLNENVVQEIVQTRRFACSTRHRLSENATRLFSKHDFDEAWPALGDREREKHLLAAVKEQEGQRNSADFQLRGPTKLDCPELYWEELVKDKGRGFLNLLMSLMLDNNDDPPKQPLVLEQPRFDEIIGWSDQAGPGQRACLDFRRVIRTRHIETYCSLVLAEYCGKKVQYQSLAHEHSKTKETLAAAKPMISFFTAGDSEQTKRWMKDEVARRKQMKLFCEHCLKVEDKKDGKMSVCQPCKRIGREVRYCGKDCQKSAWKFHKRDCGKKFGASPPFVTTWFLFSWFLRFLFRRGGLPFPGSGPRRPSSFLSPIRFLDGFSKKVGLSVLLTVRRLVRFSLVRLGGLYGAILFAIMRNRSMFNADESALFYMYRVFQRWETAEDAKHQYLRKQLRKEYGIPFENVMNALDNGIFPAPPTVSTEELDAMLTVFKKTGRFSEELRDYVPGAKGKKTVPRGIQVGPKKDLTVMLEWPED</sequence>
<keyword evidence="1" id="KW-0479">Metal-binding</keyword>
<evidence type="ECO:0000313" key="6">
    <source>
        <dbReference type="EMBL" id="KZP32375.1"/>
    </source>
</evidence>
<dbReference type="InterPro" id="IPR002893">
    <property type="entry name" value="Znf_MYND"/>
</dbReference>
<proteinExistence type="predicted"/>
<keyword evidence="3" id="KW-0862">Zinc</keyword>
<dbReference type="Pfam" id="PF01753">
    <property type="entry name" value="zf-MYND"/>
    <property type="match status" value="1"/>
</dbReference>